<evidence type="ECO:0000256" key="11">
    <source>
        <dbReference type="ARBA" id="ARBA00023136"/>
    </source>
</evidence>
<dbReference type="GO" id="GO:0006811">
    <property type="term" value="P:monoatomic ion transport"/>
    <property type="evidence" value="ECO:0007669"/>
    <property type="project" value="UniProtKB-KW"/>
</dbReference>
<evidence type="ECO:0000256" key="5">
    <source>
        <dbReference type="ARBA" id="ARBA00022448"/>
    </source>
</evidence>
<dbReference type="GO" id="GO:0005886">
    <property type="term" value="C:plasma membrane"/>
    <property type="evidence" value="ECO:0007669"/>
    <property type="project" value="UniProtKB-SubCell"/>
</dbReference>
<evidence type="ECO:0000256" key="8">
    <source>
        <dbReference type="ARBA" id="ARBA00022692"/>
    </source>
</evidence>
<comment type="similarity">
    <text evidence="3">Belongs to the multi antimicrobial extrusion (MATE) (TC 2.A.66.1) family.</text>
</comment>
<evidence type="ECO:0000256" key="7">
    <source>
        <dbReference type="ARBA" id="ARBA00022475"/>
    </source>
</evidence>
<feature type="transmembrane region" description="Helical" evidence="13">
    <location>
        <begin position="172"/>
        <end position="195"/>
    </location>
</feature>
<feature type="transmembrane region" description="Helical" evidence="13">
    <location>
        <begin position="104"/>
        <end position="129"/>
    </location>
</feature>
<dbReference type="InterPro" id="IPR050222">
    <property type="entry name" value="MATE_MdtK"/>
</dbReference>
<dbReference type="InterPro" id="IPR002528">
    <property type="entry name" value="MATE_fam"/>
</dbReference>
<dbReference type="OrthoDB" id="9780160at2"/>
<feature type="transmembrane region" description="Helical" evidence="13">
    <location>
        <begin position="21"/>
        <end position="44"/>
    </location>
</feature>
<keyword evidence="8 13" id="KW-0812">Transmembrane</keyword>
<keyword evidence="11 13" id="KW-0472">Membrane</keyword>
<dbReference type="GeneID" id="77462476"/>
<keyword evidence="5" id="KW-0813">Transport</keyword>
<evidence type="ECO:0000256" key="6">
    <source>
        <dbReference type="ARBA" id="ARBA00022449"/>
    </source>
</evidence>
<dbReference type="CDD" id="cd13137">
    <property type="entry name" value="MATE_NorM_like"/>
    <property type="match status" value="1"/>
</dbReference>
<evidence type="ECO:0000256" key="3">
    <source>
        <dbReference type="ARBA" id="ARBA00010199"/>
    </source>
</evidence>
<name>A0A380LL25_9FIRM</name>
<gene>
    <name evidence="14" type="primary">norM</name>
    <name evidence="14" type="ORF">NCTC11087_01525</name>
</gene>
<protein>
    <recommendedName>
        <fullName evidence="4">Probable multidrug resistance protein NorM</fullName>
    </recommendedName>
    <alternativeName>
        <fullName evidence="12">Multidrug-efflux transporter</fullName>
    </alternativeName>
</protein>
<feature type="transmembrane region" description="Helical" evidence="13">
    <location>
        <begin position="56"/>
        <end position="83"/>
    </location>
</feature>
<dbReference type="Pfam" id="PF01554">
    <property type="entry name" value="MatE"/>
    <property type="match status" value="2"/>
</dbReference>
<keyword evidence="6" id="KW-0050">Antiport</keyword>
<evidence type="ECO:0000313" key="15">
    <source>
        <dbReference type="Proteomes" id="UP000255523"/>
    </source>
</evidence>
<dbReference type="RefSeq" id="WP_115240848.1">
    <property type="nucleotide sequence ID" value="NZ_UHFX01000003.1"/>
</dbReference>
<sequence length="454" mass="49150">MQNQYLSKLRNGETLHTSDQIKMIFLLALPAILSQISSTVMQYIDASMVGSLGANASASIGLVSSTTWMFGGICFSGITGFSVQVAHAIGAKQFSKARNIMKQGFVIGLAFALVLSLIGCLISSSLPIWLKGTPEIVQNAYYYFFVFALFLPFQQLNYIATGMLQASGNMKVPSLLNILMCLLDVFFNLFFIFYLNLGVMGASIGTGCSQLVVSLLLCGFLFYKSDILKLHKGEKLCFDRHTIQRAMQIGLPVGLDRFVTSSAYVAFTRIVSPLGTIAIAANSFGITAESLCYMPGYGVQSAAVTLIGQSIGAKRQDLTFRLGTLTTALGVGLMTCSGLFMYFGSPLMMHLLTPDAQIIALGVQILRIEAFAEPMYGASIVVAGVLQGAGDTLSSSLMNLISMWLVRIPLAAGLAGHYGLPGVWFAMALELNVRGILFLFRLLRKKWMHRLKAS</sequence>
<dbReference type="NCBIfam" id="TIGR00797">
    <property type="entry name" value="matE"/>
    <property type="match status" value="1"/>
</dbReference>
<dbReference type="Proteomes" id="UP000255523">
    <property type="component" value="Unassembled WGS sequence"/>
</dbReference>
<dbReference type="AlphaFoldDB" id="A0A380LL25"/>
<feature type="transmembrane region" description="Helical" evidence="13">
    <location>
        <begin position="141"/>
        <end position="160"/>
    </location>
</feature>
<dbReference type="GO" id="GO:0015297">
    <property type="term" value="F:antiporter activity"/>
    <property type="evidence" value="ECO:0007669"/>
    <property type="project" value="UniProtKB-KW"/>
</dbReference>
<reference evidence="14 15" key="1">
    <citation type="submission" date="2018-06" db="EMBL/GenBank/DDBJ databases">
        <authorList>
            <consortium name="Pathogen Informatics"/>
            <person name="Doyle S."/>
        </authorList>
    </citation>
    <scope>NUCLEOTIDE SEQUENCE [LARGE SCALE GENOMIC DNA]</scope>
    <source>
        <strain evidence="14 15">NCTC11087</strain>
    </source>
</reference>
<evidence type="ECO:0000256" key="2">
    <source>
        <dbReference type="ARBA" id="ARBA00004651"/>
    </source>
</evidence>
<dbReference type="PIRSF" id="PIRSF006603">
    <property type="entry name" value="DinF"/>
    <property type="match status" value="1"/>
</dbReference>
<dbReference type="PANTHER" id="PTHR43298">
    <property type="entry name" value="MULTIDRUG RESISTANCE PROTEIN NORM-RELATED"/>
    <property type="match status" value="1"/>
</dbReference>
<dbReference type="EMBL" id="UHFX01000003">
    <property type="protein sequence ID" value="SUO04604.1"/>
    <property type="molecule type" value="Genomic_DNA"/>
</dbReference>
<evidence type="ECO:0000256" key="10">
    <source>
        <dbReference type="ARBA" id="ARBA00023065"/>
    </source>
</evidence>
<feature type="transmembrane region" description="Helical" evidence="13">
    <location>
        <begin position="322"/>
        <end position="344"/>
    </location>
</feature>
<feature type="transmembrane region" description="Helical" evidence="13">
    <location>
        <begin position="424"/>
        <end position="443"/>
    </location>
</feature>
<keyword evidence="7" id="KW-1003">Cell membrane</keyword>
<dbReference type="GO" id="GO:0042910">
    <property type="term" value="F:xenobiotic transmembrane transporter activity"/>
    <property type="evidence" value="ECO:0007669"/>
    <property type="project" value="InterPro"/>
</dbReference>
<dbReference type="PANTHER" id="PTHR43298:SF2">
    <property type="entry name" value="FMN_FAD EXPORTER YEEO-RELATED"/>
    <property type="match status" value="1"/>
</dbReference>
<evidence type="ECO:0000256" key="1">
    <source>
        <dbReference type="ARBA" id="ARBA00003408"/>
    </source>
</evidence>
<evidence type="ECO:0000256" key="9">
    <source>
        <dbReference type="ARBA" id="ARBA00022989"/>
    </source>
</evidence>
<evidence type="ECO:0000256" key="4">
    <source>
        <dbReference type="ARBA" id="ARBA00020268"/>
    </source>
</evidence>
<evidence type="ECO:0000256" key="12">
    <source>
        <dbReference type="ARBA" id="ARBA00031636"/>
    </source>
</evidence>
<comment type="subcellular location">
    <subcellularLocation>
        <location evidence="2">Cell membrane</location>
        <topology evidence="2">Multi-pass membrane protein</topology>
    </subcellularLocation>
</comment>
<dbReference type="InterPro" id="IPR048279">
    <property type="entry name" value="MdtK-like"/>
</dbReference>
<feature type="transmembrane region" description="Helical" evidence="13">
    <location>
        <begin position="201"/>
        <end position="223"/>
    </location>
</feature>
<evidence type="ECO:0000313" key="14">
    <source>
        <dbReference type="EMBL" id="SUO04604.1"/>
    </source>
</evidence>
<keyword evidence="10" id="KW-0406">Ion transport</keyword>
<keyword evidence="15" id="KW-1185">Reference proteome</keyword>
<accession>A0A380LL25</accession>
<proteinExistence type="inferred from homology"/>
<comment type="function">
    <text evidence="1">Multidrug efflux pump.</text>
</comment>
<organism evidence="14 15">
    <name type="scientific">Faecalicoccus pleomorphus</name>
    <dbReference type="NCBI Taxonomy" id="1323"/>
    <lineage>
        <taxon>Bacteria</taxon>
        <taxon>Bacillati</taxon>
        <taxon>Bacillota</taxon>
        <taxon>Erysipelotrichia</taxon>
        <taxon>Erysipelotrichales</taxon>
        <taxon>Erysipelotrichaceae</taxon>
        <taxon>Faecalicoccus</taxon>
    </lineage>
</organism>
<evidence type="ECO:0000256" key="13">
    <source>
        <dbReference type="SAM" id="Phobius"/>
    </source>
</evidence>
<keyword evidence="9 13" id="KW-1133">Transmembrane helix</keyword>